<comment type="catalytic activity">
    <reaction evidence="7">
        <text>sphinganine + octadecanoyl-CoA = N-(octadecanoyl)-sphinganine + CoA + H(+)</text>
        <dbReference type="Rhea" id="RHEA:36547"/>
        <dbReference type="ChEBI" id="CHEBI:15378"/>
        <dbReference type="ChEBI" id="CHEBI:57287"/>
        <dbReference type="ChEBI" id="CHEBI:57394"/>
        <dbReference type="ChEBI" id="CHEBI:57817"/>
        <dbReference type="ChEBI" id="CHEBI:67033"/>
    </reaction>
    <physiologicalReaction direction="left-to-right" evidence="7">
        <dbReference type="Rhea" id="RHEA:36548"/>
    </physiologicalReaction>
</comment>
<evidence type="ECO:0000313" key="13">
    <source>
        <dbReference type="Proteomes" id="UP000824540"/>
    </source>
</evidence>
<keyword evidence="5 9" id="KW-1133">Transmembrane helix</keyword>
<dbReference type="GO" id="GO:0050291">
    <property type="term" value="F:sphingosine N-acyltransferase activity"/>
    <property type="evidence" value="ECO:0007669"/>
    <property type="project" value="InterPro"/>
</dbReference>
<dbReference type="InterPro" id="IPR016439">
    <property type="entry name" value="Lag1/Lac1-like"/>
</dbReference>
<dbReference type="GO" id="GO:0016020">
    <property type="term" value="C:membrane"/>
    <property type="evidence" value="ECO:0007669"/>
    <property type="project" value="UniProtKB-SubCell"/>
</dbReference>
<feature type="region of interest" description="Disordered" evidence="8">
    <location>
        <begin position="86"/>
        <end position="141"/>
    </location>
</feature>
<gene>
    <name evidence="12" type="ORF">JZ751_004503</name>
    <name evidence="11" type="ORF">JZ751_007517</name>
</gene>
<evidence type="ECO:0000256" key="2">
    <source>
        <dbReference type="ARBA" id="ARBA00004760"/>
    </source>
</evidence>
<evidence type="ECO:0000313" key="12">
    <source>
        <dbReference type="EMBL" id="KAG9335537.1"/>
    </source>
</evidence>
<dbReference type="Proteomes" id="UP000824540">
    <property type="component" value="Unassembled WGS sequence"/>
</dbReference>
<name>A0A8T2ML74_9TELE</name>
<evidence type="ECO:0000256" key="7">
    <source>
        <dbReference type="ARBA" id="ARBA00049036"/>
    </source>
</evidence>
<keyword evidence="4 9" id="KW-0812">Transmembrane</keyword>
<dbReference type="EMBL" id="JAFBMS010001448">
    <property type="protein sequence ID" value="KAG9329139.1"/>
    <property type="molecule type" value="Genomic_DNA"/>
</dbReference>
<evidence type="ECO:0000313" key="11">
    <source>
        <dbReference type="EMBL" id="KAG9329139.1"/>
    </source>
</evidence>
<dbReference type="PANTHER" id="PTHR12560">
    <property type="entry name" value="LONGEVITY ASSURANCE FACTOR 1 LAG1"/>
    <property type="match status" value="1"/>
</dbReference>
<sequence length="141" mass="15775">MYEWFTNQPGEAAAGGKTEDINQLYPSSSPGKAEILNTTVFESWEIIGPYPSWWLFNGLLLVLQTLHIFWSYLIARIAFKAIVRGKVSKDDRSDIESSSEEETETVKIKNKAAPNSVAASPKRENGTNGHFASGAWVQDHW</sequence>
<dbReference type="OrthoDB" id="537032at2759"/>
<evidence type="ECO:0000256" key="8">
    <source>
        <dbReference type="SAM" id="MobiDB-lite"/>
    </source>
</evidence>
<dbReference type="GO" id="GO:0046513">
    <property type="term" value="P:ceramide biosynthetic process"/>
    <property type="evidence" value="ECO:0007669"/>
    <property type="project" value="InterPro"/>
</dbReference>
<reference evidence="11" key="1">
    <citation type="thesis" date="2021" institute="BYU ScholarsArchive" country="Provo, UT, USA">
        <title>Applications of and Algorithms for Genome Assembly and Genomic Analyses with an Emphasis on Marine Teleosts.</title>
        <authorList>
            <person name="Pickett B.D."/>
        </authorList>
    </citation>
    <scope>NUCLEOTIDE SEQUENCE</scope>
    <source>
        <strain evidence="11">HI-2016</strain>
    </source>
</reference>
<keyword evidence="13" id="KW-1185">Reference proteome</keyword>
<feature type="domain" description="TLC" evidence="10">
    <location>
        <begin position="38"/>
        <end position="76"/>
    </location>
</feature>
<evidence type="ECO:0000256" key="9">
    <source>
        <dbReference type="SAM" id="Phobius"/>
    </source>
</evidence>
<keyword evidence="6 9" id="KW-0472">Membrane</keyword>
<comment type="pathway">
    <text evidence="3">Sphingolipid metabolism.</text>
</comment>
<organism evidence="11 13">
    <name type="scientific">Albula glossodonta</name>
    <name type="common">roundjaw bonefish</name>
    <dbReference type="NCBI Taxonomy" id="121402"/>
    <lineage>
        <taxon>Eukaryota</taxon>
        <taxon>Metazoa</taxon>
        <taxon>Chordata</taxon>
        <taxon>Craniata</taxon>
        <taxon>Vertebrata</taxon>
        <taxon>Euteleostomi</taxon>
        <taxon>Actinopterygii</taxon>
        <taxon>Neopterygii</taxon>
        <taxon>Teleostei</taxon>
        <taxon>Albuliformes</taxon>
        <taxon>Albulidae</taxon>
        <taxon>Albula</taxon>
    </lineage>
</organism>
<comment type="subcellular location">
    <subcellularLocation>
        <location evidence="1">Membrane</location>
        <topology evidence="1">Multi-pass membrane protein</topology>
    </subcellularLocation>
</comment>
<dbReference type="PANTHER" id="PTHR12560:SF8">
    <property type="entry name" value="CERAMIDE SYNTHASE 5"/>
    <property type="match status" value="1"/>
</dbReference>
<evidence type="ECO:0000256" key="6">
    <source>
        <dbReference type="ARBA" id="ARBA00023136"/>
    </source>
</evidence>
<comment type="pathway">
    <text evidence="2">Lipid metabolism; sphingolipid metabolism.</text>
</comment>
<evidence type="ECO:0000259" key="10">
    <source>
        <dbReference type="Pfam" id="PF03798"/>
    </source>
</evidence>
<dbReference type="InterPro" id="IPR006634">
    <property type="entry name" value="TLC-dom"/>
</dbReference>
<proteinExistence type="predicted"/>
<evidence type="ECO:0000256" key="4">
    <source>
        <dbReference type="ARBA" id="ARBA00022692"/>
    </source>
</evidence>
<comment type="caution">
    <text evidence="11">The sequence shown here is derived from an EMBL/GenBank/DDBJ whole genome shotgun (WGS) entry which is preliminary data.</text>
</comment>
<feature type="transmembrane region" description="Helical" evidence="9">
    <location>
        <begin position="53"/>
        <end position="79"/>
    </location>
</feature>
<protein>
    <recommendedName>
        <fullName evidence="10">TLC domain-containing protein</fullName>
    </recommendedName>
</protein>
<dbReference type="Pfam" id="PF03798">
    <property type="entry name" value="TRAM_LAG1_CLN8"/>
    <property type="match status" value="1"/>
</dbReference>
<evidence type="ECO:0000256" key="5">
    <source>
        <dbReference type="ARBA" id="ARBA00022989"/>
    </source>
</evidence>
<accession>A0A8T2ML74</accession>
<evidence type="ECO:0000256" key="1">
    <source>
        <dbReference type="ARBA" id="ARBA00004141"/>
    </source>
</evidence>
<dbReference type="AlphaFoldDB" id="A0A8T2ML74"/>
<evidence type="ECO:0000256" key="3">
    <source>
        <dbReference type="ARBA" id="ARBA00004991"/>
    </source>
</evidence>
<dbReference type="EMBL" id="JAFBMS010000117">
    <property type="protein sequence ID" value="KAG9335537.1"/>
    <property type="molecule type" value="Genomic_DNA"/>
</dbReference>